<evidence type="ECO:0000313" key="11">
    <source>
        <dbReference type="Proteomes" id="UP000282892"/>
    </source>
</evidence>
<organism evidence="10 11">
    <name type="scientific">Neobacillus mesonae</name>
    <dbReference type="NCBI Taxonomy" id="1193713"/>
    <lineage>
        <taxon>Bacteria</taxon>
        <taxon>Bacillati</taxon>
        <taxon>Bacillota</taxon>
        <taxon>Bacilli</taxon>
        <taxon>Bacillales</taxon>
        <taxon>Bacillaceae</taxon>
        <taxon>Neobacillus</taxon>
    </lineage>
</organism>
<dbReference type="Pfam" id="PF20730">
    <property type="entry name" value="YetF_N"/>
    <property type="match status" value="1"/>
</dbReference>
<dbReference type="Proteomes" id="UP000282892">
    <property type="component" value="Chromosome"/>
</dbReference>
<dbReference type="RefSeq" id="WP_127485223.1">
    <property type="nucleotide sequence ID" value="NZ_CP022572.1"/>
</dbReference>
<sequence>MYGMIALKLIIGLITLVVIVRLIGKKELAQITPLDFVYAVILGGILEESIFDDKVTVGHFIFALAIWALAIFLFERIMQRFEKFRVLIMGDPSLVIRDGELDVKAFEKSKLEPEQLRTLLRQQGIFSLKEVKYAYLETSGNLSVMKYPEFDPVTPAQLKVEADSNEPSILLVDEGKIEEKGLRMIDKDEDWLRESLKKEGYGSIEEIYCAEWTEREGFFIQKYI</sequence>
<dbReference type="AlphaFoldDB" id="A0A3Q9QSS3"/>
<dbReference type="EMBL" id="CP022572">
    <property type="protein sequence ID" value="AZU60552.1"/>
    <property type="molecule type" value="Genomic_DNA"/>
</dbReference>
<dbReference type="Pfam" id="PF04239">
    <property type="entry name" value="DUF421"/>
    <property type="match status" value="1"/>
</dbReference>
<evidence type="ECO:0000259" key="8">
    <source>
        <dbReference type="Pfam" id="PF04239"/>
    </source>
</evidence>
<feature type="transmembrane region" description="Helical" evidence="7">
    <location>
        <begin position="57"/>
        <end position="74"/>
    </location>
</feature>
<reference evidence="10 11" key="1">
    <citation type="submission" date="2017-07" db="EMBL/GenBank/DDBJ databases">
        <title>The complete genome sequence of Bacillus mesonae strain H20-5, an efficient strain improving plant abiotic stress resistance.</title>
        <authorList>
            <person name="Kim S.Y."/>
            <person name="Song H."/>
            <person name="Sang M.K."/>
            <person name="Weon H.-Y."/>
            <person name="Song J."/>
        </authorList>
    </citation>
    <scope>NUCLEOTIDE SEQUENCE [LARGE SCALE GENOMIC DNA]</scope>
    <source>
        <strain evidence="10 11">H20-5</strain>
    </source>
</reference>
<keyword evidence="11" id="KW-1185">Reference proteome</keyword>
<dbReference type="PANTHER" id="PTHR34582:SF5">
    <property type="entry name" value="UPF0702 TRANSMEMBRANE PROTEIN YETF"/>
    <property type="match status" value="1"/>
</dbReference>
<evidence type="ECO:0000256" key="6">
    <source>
        <dbReference type="ARBA" id="ARBA00023136"/>
    </source>
</evidence>
<evidence type="ECO:0000259" key="9">
    <source>
        <dbReference type="Pfam" id="PF20730"/>
    </source>
</evidence>
<evidence type="ECO:0000256" key="1">
    <source>
        <dbReference type="ARBA" id="ARBA00004651"/>
    </source>
</evidence>
<dbReference type="GO" id="GO:0005886">
    <property type="term" value="C:plasma membrane"/>
    <property type="evidence" value="ECO:0007669"/>
    <property type="project" value="UniProtKB-SubCell"/>
</dbReference>
<dbReference type="STRING" id="1193713.GCA_001636315_03384"/>
<keyword evidence="6 7" id="KW-0472">Membrane</keyword>
<protein>
    <recommendedName>
        <fullName evidence="12">DUF421 domain-containing protein</fullName>
    </recommendedName>
</protein>
<name>A0A3Q9QSS3_9BACI</name>
<evidence type="ECO:0000256" key="2">
    <source>
        <dbReference type="ARBA" id="ARBA00006448"/>
    </source>
</evidence>
<gene>
    <name evidence="10" type="ORF">CHR53_04315</name>
</gene>
<dbReference type="InterPro" id="IPR007353">
    <property type="entry name" value="DUF421"/>
</dbReference>
<comment type="similarity">
    <text evidence="2">Belongs to the UPF0702 family.</text>
</comment>
<keyword evidence="5 7" id="KW-1133">Transmembrane helix</keyword>
<proteinExistence type="inferred from homology"/>
<evidence type="ECO:0008006" key="12">
    <source>
        <dbReference type="Google" id="ProtNLM"/>
    </source>
</evidence>
<feature type="domain" description="YetF C-terminal" evidence="8">
    <location>
        <begin position="80"/>
        <end position="213"/>
    </location>
</feature>
<evidence type="ECO:0000256" key="5">
    <source>
        <dbReference type="ARBA" id="ARBA00022989"/>
    </source>
</evidence>
<keyword evidence="3" id="KW-1003">Cell membrane</keyword>
<dbReference type="PANTHER" id="PTHR34582">
    <property type="entry name" value="UPF0702 TRANSMEMBRANE PROTEIN YCAP"/>
    <property type="match status" value="1"/>
</dbReference>
<dbReference type="InterPro" id="IPR023090">
    <property type="entry name" value="UPF0702_alpha/beta_dom_sf"/>
</dbReference>
<evidence type="ECO:0000256" key="4">
    <source>
        <dbReference type="ARBA" id="ARBA00022692"/>
    </source>
</evidence>
<evidence type="ECO:0000256" key="3">
    <source>
        <dbReference type="ARBA" id="ARBA00022475"/>
    </source>
</evidence>
<feature type="domain" description="YetF-like N-terminal transmembrane" evidence="9">
    <location>
        <begin position="3"/>
        <end position="76"/>
    </location>
</feature>
<dbReference type="KEGG" id="nmk:CHR53_04315"/>
<evidence type="ECO:0000313" key="10">
    <source>
        <dbReference type="EMBL" id="AZU60552.1"/>
    </source>
</evidence>
<dbReference type="InterPro" id="IPR048454">
    <property type="entry name" value="YetF_N"/>
</dbReference>
<comment type="subcellular location">
    <subcellularLocation>
        <location evidence="1">Cell membrane</location>
        <topology evidence="1">Multi-pass membrane protein</topology>
    </subcellularLocation>
</comment>
<feature type="transmembrane region" description="Helical" evidence="7">
    <location>
        <begin position="6"/>
        <end position="24"/>
    </location>
</feature>
<evidence type="ECO:0000256" key="7">
    <source>
        <dbReference type="SAM" id="Phobius"/>
    </source>
</evidence>
<dbReference type="Gene3D" id="3.30.240.20">
    <property type="entry name" value="bsu07140 like domains"/>
    <property type="match status" value="2"/>
</dbReference>
<dbReference type="OrthoDB" id="1076133at2"/>
<keyword evidence="4 7" id="KW-0812">Transmembrane</keyword>
<accession>A0A3Q9QSS3</accession>